<keyword evidence="2" id="KW-0326">Glycosidase</keyword>
<reference evidence="6 7" key="1">
    <citation type="submission" date="2019-03" db="EMBL/GenBank/DDBJ databases">
        <title>Genomic Encyclopedia of Archaeal and Bacterial Type Strains, Phase II (KMG-II): from individual species to whole genera.</title>
        <authorList>
            <person name="Goeker M."/>
        </authorList>
    </citation>
    <scope>NUCLEOTIDE SEQUENCE [LARGE SCALE GENOMIC DNA]</scope>
    <source>
        <strain evidence="6 7">DSM 24782</strain>
    </source>
</reference>
<sequence>MRPARRPALITAVVVALLGGGLVTAPAEAAPITAPAVAAPSRLAVQTRSEAIDLTWRASTTAAVTAYSVRYRAKGASGWSAARTTAASPFRLAPLLNGTRYELQVRAETATASSAWSAAVTGVPGRVAGPVADLEVLRVASNDAVARWDRPADTGGRTITRYDLRVRSSASAAWHGARSVTATTASLRGFRPSSQLEVRAVSSRGAGAWSAPTSPIVTRSAVAAPTAFSAKAVRGGVALSWSASTTSGTTAYVVRSRKVGSTAWAAQVVTGRSVVVTGLAAGKSSRFAVAARTAAGIGRFSATATAAPDRVPVASPRSPRATAGDASVVLAWSKPAAGRVKTYQWEYRAVGTARWHRSTRTSRTTATVRGLKNGVAYVFAVRASGAHSGPWSATVRATPVARPAAPTAVTAELRSATSALDLTWAAPRTGPTPTAWDVRYRGANATGWTTVTTAAAAPATTLAGLPAGAAYRIQVRGRTAVGGGAWSAPASAYVPVFSLPVVDLATSAPITNTDDYVASTVSIASKTDPTQDFTGTAGIKGHGNSTWPLPKKPYKIKLDAKAGLLGMATNKHWVLLADYKDRTHLRNDVALYLGKQTSMAWTPDSRFVELVLNGRYEGLYELAEQVRVDADRVNIDALSSKDTSATKITGGYLLERDGNRDLATEVGFDTTHGEPITVKDPETPTAAQLQYIQQYVDDFETALYSGGDYRQYIDLDSFVDWYIVEELVENSDAWFSSAFFTKPRGGKLTMGPLWDFDLSTMDYGVTKGKSTSWYVRNLGWWAQLAKDPVFEQRVAERWQVLKPKFDTVWTRIATQRAAIATAAAQDGQLWGYTTHDAHVTAMSTFLRTREAWLNQQWTAPATR</sequence>
<evidence type="ECO:0000256" key="3">
    <source>
        <dbReference type="ARBA" id="ARBA00023326"/>
    </source>
</evidence>
<evidence type="ECO:0000256" key="2">
    <source>
        <dbReference type="ARBA" id="ARBA00023295"/>
    </source>
</evidence>
<dbReference type="SUPFAM" id="SSF49265">
    <property type="entry name" value="Fibronectin type III"/>
    <property type="match status" value="3"/>
</dbReference>
<protein>
    <submittedName>
        <fullName evidence="6">Fibronectin type III domain protein</fullName>
    </submittedName>
</protein>
<dbReference type="AlphaFoldDB" id="A0A4R7FIR5"/>
<dbReference type="GO" id="GO:0016798">
    <property type="term" value="F:hydrolase activity, acting on glycosyl bonds"/>
    <property type="evidence" value="ECO:0007669"/>
    <property type="project" value="UniProtKB-KW"/>
</dbReference>
<dbReference type="SMART" id="SM00060">
    <property type="entry name" value="FN3"/>
    <property type="match status" value="5"/>
</dbReference>
<proteinExistence type="predicted"/>
<evidence type="ECO:0000256" key="1">
    <source>
        <dbReference type="ARBA" id="ARBA00022737"/>
    </source>
</evidence>
<feature type="signal peptide" evidence="4">
    <location>
        <begin position="1"/>
        <end position="29"/>
    </location>
</feature>
<keyword evidence="1" id="KW-0677">Repeat</keyword>
<dbReference type="Gene3D" id="2.60.40.10">
    <property type="entry name" value="Immunoglobulins"/>
    <property type="match status" value="5"/>
</dbReference>
<dbReference type="InterPro" id="IPR036116">
    <property type="entry name" value="FN3_sf"/>
</dbReference>
<keyword evidence="3" id="KW-0624">Polysaccharide degradation</keyword>
<accession>A0A4R7FIR5</accession>
<dbReference type="InterPro" id="IPR003961">
    <property type="entry name" value="FN3_dom"/>
</dbReference>
<organism evidence="6 7">
    <name type="scientific">Amnibacterium kyonggiense</name>
    <dbReference type="NCBI Taxonomy" id="595671"/>
    <lineage>
        <taxon>Bacteria</taxon>
        <taxon>Bacillati</taxon>
        <taxon>Actinomycetota</taxon>
        <taxon>Actinomycetes</taxon>
        <taxon>Micrococcales</taxon>
        <taxon>Microbacteriaceae</taxon>
        <taxon>Amnibacterium</taxon>
    </lineage>
</organism>
<dbReference type="Pfam" id="PF08757">
    <property type="entry name" value="CotH"/>
    <property type="match status" value="1"/>
</dbReference>
<keyword evidence="4" id="KW-0732">Signal</keyword>
<dbReference type="OrthoDB" id="9779955at2"/>
<dbReference type="Proteomes" id="UP000295344">
    <property type="component" value="Unassembled WGS sequence"/>
</dbReference>
<dbReference type="EMBL" id="SOAM01000004">
    <property type="protein sequence ID" value="TDS74978.1"/>
    <property type="molecule type" value="Genomic_DNA"/>
</dbReference>
<dbReference type="Pfam" id="PF00041">
    <property type="entry name" value="fn3"/>
    <property type="match status" value="4"/>
</dbReference>
<gene>
    <name evidence="6" type="ORF">CLV52_3502</name>
</gene>
<keyword evidence="7" id="KW-1185">Reference proteome</keyword>
<evidence type="ECO:0000256" key="4">
    <source>
        <dbReference type="SAM" id="SignalP"/>
    </source>
</evidence>
<feature type="domain" description="Fibronectin type-III" evidence="5">
    <location>
        <begin position="224"/>
        <end position="311"/>
    </location>
</feature>
<evidence type="ECO:0000313" key="7">
    <source>
        <dbReference type="Proteomes" id="UP000295344"/>
    </source>
</evidence>
<dbReference type="InterPro" id="IPR013783">
    <property type="entry name" value="Ig-like_fold"/>
</dbReference>
<dbReference type="PANTHER" id="PTHR13817">
    <property type="entry name" value="TITIN"/>
    <property type="match status" value="1"/>
</dbReference>
<dbReference type="PANTHER" id="PTHR13817:SF166">
    <property type="entry name" value="NEURONAL IGCAM-RELATED"/>
    <property type="match status" value="1"/>
</dbReference>
<feature type="chain" id="PRO_5020454201" evidence="4">
    <location>
        <begin position="30"/>
        <end position="863"/>
    </location>
</feature>
<keyword evidence="2" id="KW-0378">Hydrolase</keyword>
<dbReference type="PROSITE" id="PS50853">
    <property type="entry name" value="FN3"/>
    <property type="match status" value="5"/>
</dbReference>
<feature type="domain" description="Fibronectin type-III" evidence="5">
    <location>
        <begin position="405"/>
        <end position="497"/>
    </location>
</feature>
<comment type="caution">
    <text evidence="6">The sequence shown here is derived from an EMBL/GenBank/DDBJ whole genome shotgun (WGS) entry which is preliminary data.</text>
</comment>
<keyword evidence="3" id="KW-0119">Carbohydrate metabolism</keyword>
<feature type="domain" description="Fibronectin type-III" evidence="5">
    <location>
        <begin position="312"/>
        <end position="403"/>
    </location>
</feature>
<dbReference type="RefSeq" id="WP_133767635.1">
    <property type="nucleotide sequence ID" value="NZ_BAAARP010000001.1"/>
</dbReference>
<feature type="domain" description="Fibronectin type-III" evidence="5">
    <location>
        <begin position="130"/>
        <end position="223"/>
    </location>
</feature>
<dbReference type="InterPro" id="IPR050964">
    <property type="entry name" value="Striated_Muscle_Regulatory"/>
</dbReference>
<name>A0A4R7FIR5_9MICO</name>
<feature type="domain" description="Fibronectin type-III" evidence="5">
    <location>
        <begin position="39"/>
        <end position="127"/>
    </location>
</feature>
<dbReference type="InterPro" id="IPR014867">
    <property type="entry name" value="Spore_coat_CotH_CotH2/3/7"/>
</dbReference>
<dbReference type="CDD" id="cd00063">
    <property type="entry name" value="FN3"/>
    <property type="match status" value="5"/>
</dbReference>
<evidence type="ECO:0000259" key="5">
    <source>
        <dbReference type="PROSITE" id="PS50853"/>
    </source>
</evidence>
<dbReference type="GO" id="GO:0000272">
    <property type="term" value="P:polysaccharide catabolic process"/>
    <property type="evidence" value="ECO:0007669"/>
    <property type="project" value="UniProtKB-KW"/>
</dbReference>
<evidence type="ECO:0000313" key="6">
    <source>
        <dbReference type="EMBL" id="TDS74978.1"/>
    </source>
</evidence>